<keyword evidence="3" id="KW-0804">Transcription</keyword>
<feature type="compositionally biased region" description="Basic and acidic residues" evidence="5">
    <location>
        <begin position="391"/>
        <end position="400"/>
    </location>
</feature>
<dbReference type="SMART" id="SM00667">
    <property type="entry name" value="LisH"/>
    <property type="match status" value="1"/>
</dbReference>
<protein>
    <submittedName>
        <fullName evidence="6">Uncharacterized protein</fullName>
    </submittedName>
</protein>
<dbReference type="AlphaFoldDB" id="G3AUB4"/>
<dbReference type="EMBL" id="GL996505">
    <property type="protein sequence ID" value="EGW30490.1"/>
    <property type="molecule type" value="Genomic_DNA"/>
</dbReference>
<feature type="region of interest" description="Disordered" evidence="5">
    <location>
        <begin position="187"/>
        <end position="527"/>
    </location>
</feature>
<feature type="region of interest" description="Disordered" evidence="5">
    <location>
        <begin position="568"/>
        <end position="588"/>
    </location>
</feature>
<keyword evidence="2" id="KW-0805">Transcription regulation</keyword>
<feature type="compositionally biased region" description="Low complexity" evidence="5">
    <location>
        <begin position="378"/>
        <end position="390"/>
    </location>
</feature>
<proteinExistence type="predicted"/>
<keyword evidence="4" id="KW-0539">Nucleus</keyword>
<feature type="compositionally biased region" description="Low complexity" evidence="5">
    <location>
        <begin position="253"/>
        <end position="274"/>
    </location>
</feature>
<reference evidence="6 7" key="1">
    <citation type="journal article" date="2011" name="Proc. Natl. Acad. Sci. U.S.A.">
        <title>Comparative genomics of xylose-fermenting fungi for enhanced biofuel production.</title>
        <authorList>
            <person name="Wohlbach D.J."/>
            <person name="Kuo A."/>
            <person name="Sato T.K."/>
            <person name="Potts K.M."/>
            <person name="Salamov A.A."/>
            <person name="LaButti K.M."/>
            <person name="Sun H."/>
            <person name="Clum A."/>
            <person name="Pangilinan J.L."/>
            <person name="Lindquist E.A."/>
            <person name="Lucas S."/>
            <person name="Lapidus A."/>
            <person name="Jin M."/>
            <person name="Gunawan C."/>
            <person name="Balan V."/>
            <person name="Dale B.E."/>
            <person name="Jeffries T.W."/>
            <person name="Zinkel R."/>
            <person name="Barry K.W."/>
            <person name="Grigoriev I.V."/>
            <person name="Gasch A.P."/>
        </authorList>
    </citation>
    <scope>NUCLEOTIDE SEQUENCE [LARGE SCALE GENOMIC DNA]</scope>
    <source>
        <strain evidence="7">NRRL Y-27907 / 11-Y1</strain>
    </source>
</reference>
<dbReference type="Pfam" id="PF08513">
    <property type="entry name" value="LisH"/>
    <property type="match status" value="1"/>
</dbReference>
<name>G3AUB4_SPAPN</name>
<feature type="compositionally biased region" description="Polar residues" evidence="5">
    <location>
        <begin position="34"/>
        <end position="58"/>
    </location>
</feature>
<feature type="compositionally biased region" description="Basic and acidic residues" evidence="5">
    <location>
        <begin position="504"/>
        <end position="520"/>
    </location>
</feature>
<dbReference type="PROSITE" id="PS50896">
    <property type="entry name" value="LISH"/>
    <property type="match status" value="1"/>
</dbReference>
<dbReference type="eggNOG" id="ENOG502R28W">
    <property type="taxonomic scope" value="Eukaryota"/>
</dbReference>
<dbReference type="Proteomes" id="UP000000709">
    <property type="component" value="Unassembled WGS sequence"/>
</dbReference>
<dbReference type="RefSeq" id="XP_007377461.1">
    <property type="nucleotide sequence ID" value="XM_007377399.1"/>
</dbReference>
<feature type="compositionally biased region" description="Basic residues" evidence="5">
    <location>
        <begin position="420"/>
        <end position="433"/>
    </location>
</feature>
<dbReference type="InterPro" id="IPR006594">
    <property type="entry name" value="LisH"/>
</dbReference>
<evidence type="ECO:0000313" key="6">
    <source>
        <dbReference type="EMBL" id="EGW30490.1"/>
    </source>
</evidence>
<feature type="compositionally biased region" description="Polar residues" evidence="5">
    <location>
        <begin position="1"/>
        <end position="19"/>
    </location>
</feature>
<feature type="region of interest" description="Disordered" evidence="5">
    <location>
        <begin position="99"/>
        <end position="124"/>
    </location>
</feature>
<feature type="compositionally biased region" description="Low complexity" evidence="5">
    <location>
        <begin position="103"/>
        <end position="120"/>
    </location>
</feature>
<feature type="compositionally biased region" description="Polar residues" evidence="5">
    <location>
        <begin position="435"/>
        <end position="465"/>
    </location>
</feature>
<accession>G3AUB4</accession>
<evidence type="ECO:0000256" key="2">
    <source>
        <dbReference type="ARBA" id="ARBA00023015"/>
    </source>
</evidence>
<dbReference type="KEGG" id="spaa:SPAPADRAFT_52570"/>
<dbReference type="GeneID" id="18871693"/>
<dbReference type="OMA" id="QEITMAL"/>
<feature type="compositionally biased region" description="Polar residues" evidence="5">
    <location>
        <begin position="404"/>
        <end position="415"/>
    </location>
</feature>
<organism evidence="7">
    <name type="scientific">Spathaspora passalidarum (strain NRRL Y-27907 / 11-Y1)</name>
    <dbReference type="NCBI Taxonomy" id="619300"/>
    <lineage>
        <taxon>Eukaryota</taxon>
        <taxon>Fungi</taxon>
        <taxon>Dikarya</taxon>
        <taxon>Ascomycota</taxon>
        <taxon>Saccharomycotina</taxon>
        <taxon>Pichiomycetes</taxon>
        <taxon>Debaryomycetaceae</taxon>
        <taxon>Spathaspora</taxon>
    </lineage>
</organism>
<feature type="compositionally biased region" description="Low complexity" evidence="5">
    <location>
        <begin position="335"/>
        <end position="348"/>
    </location>
</feature>
<dbReference type="OrthoDB" id="5600002at2759"/>
<feature type="compositionally biased region" description="Pro residues" evidence="5">
    <location>
        <begin position="204"/>
        <end position="213"/>
    </location>
</feature>
<feature type="compositionally biased region" description="Polar residues" evidence="5">
    <location>
        <begin position="321"/>
        <end position="334"/>
    </location>
</feature>
<feature type="compositionally biased region" description="Low complexity" evidence="5">
    <location>
        <begin position="187"/>
        <end position="203"/>
    </location>
</feature>
<sequence>MTHHNTPQVYSNQRTPNYDQQPPGAPTTAGPSTMLPTNQQHLSTTTTHNTPNIALDSNYTISDNTATSSRQLLNAYIYDFLVKSRLSRTAKAFVNEADVPHVNSGNGNDGSSNSSSGNGDMPKLNMAIDSPGGFLYEWWLIFWDVFSAKHGGANSRNNNLSLSYYQLQVLKQRQMQQEITMALAPPQGMHPQQVVPHPQQLHMQPPPGAPPGATPGGGPGAPPPGAPPPPGVAGGPPQFNQPMDQRMMMGNFQQGQQPPQGQLQQQPPQQQQQPQQPPPPQQQQQPQPMNMMVDPMQQQQQMYMQRPGQPQQAQAQAQPKTRIQQHAQTQMNNLRQQVRQQVQQQQQQPVNSPRSANGVGGNTPNATRKSPPNRNNALQDYQQQLLLLEKQNSKRLESARQPDTVPTPQAQQPGKSPNMGKKKKEPAVKRGRKGSVTQQTTTPAVSQPNSAGNNLGGSVNNTPTITKKEYSIPLTPVSEPNDANKRKRKNSTGGNDSPKKQAAKQKEKTIKEEEVEKPVETADDIVTSSFDDPMFSVELLGDSTTNDAGQNLEDIDFDFNQFWGSNTGATGEGVDDSISGFNWSGVDD</sequence>
<evidence type="ECO:0000256" key="3">
    <source>
        <dbReference type="ARBA" id="ARBA00023163"/>
    </source>
</evidence>
<feature type="compositionally biased region" description="Polar residues" evidence="5">
    <location>
        <begin position="362"/>
        <end position="377"/>
    </location>
</feature>
<evidence type="ECO:0000256" key="4">
    <source>
        <dbReference type="ARBA" id="ARBA00023242"/>
    </source>
</evidence>
<feature type="compositionally biased region" description="Pro residues" evidence="5">
    <location>
        <begin position="220"/>
        <end position="231"/>
    </location>
</feature>
<feature type="region of interest" description="Disordered" evidence="5">
    <location>
        <begin position="1"/>
        <end position="58"/>
    </location>
</feature>
<evidence type="ECO:0000256" key="5">
    <source>
        <dbReference type="SAM" id="MobiDB-lite"/>
    </source>
</evidence>
<feature type="compositionally biased region" description="Low complexity" evidence="5">
    <location>
        <begin position="20"/>
        <end position="31"/>
    </location>
</feature>
<dbReference type="GO" id="GO:0005634">
    <property type="term" value="C:nucleus"/>
    <property type="evidence" value="ECO:0007669"/>
    <property type="project" value="UniProtKB-SubCell"/>
</dbReference>
<dbReference type="PANTHER" id="PTHR45093">
    <property type="entry name" value="TRANSCRIPTION ACTIVATOR MSS11"/>
    <property type="match status" value="1"/>
</dbReference>
<gene>
    <name evidence="6" type="ORF">SPAPADRAFT_52570</name>
</gene>
<feature type="compositionally biased region" description="Low complexity" evidence="5">
    <location>
        <begin position="282"/>
        <end position="319"/>
    </location>
</feature>
<evidence type="ECO:0000256" key="1">
    <source>
        <dbReference type="ARBA" id="ARBA00004123"/>
    </source>
</evidence>
<dbReference type="STRING" id="619300.G3AUB4"/>
<evidence type="ECO:0000313" key="7">
    <source>
        <dbReference type="Proteomes" id="UP000000709"/>
    </source>
</evidence>
<dbReference type="InParanoid" id="G3AUB4"/>
<keyword evidence="7" id="KW-1185">Reference proteome</keyword>
<dbReference type="HOGENOM" id="CLU_377721_0_0_1"/>
<comment type="subcellular location">
    <subcellularLocation>
        <location evidence="1">Nucleus</location>
    </subcellularLocation>
</comment>
<dbReference type="PANTHER" id="PTHR45093:SF2">
    <property type="entry name" value="LISH DOMAIN-CONTAINING PROTEIN"/>
    <property type="match status" value="1"/>
</dbReference>